<reference evidence="2" key="1">
    <citation type="journal article" date="2022" name="Mol. Ecol. Resour.">
        <title>The genomes of chicory, endive, great burdock and yacon provide insights into Asteraceae palaeo-polyploidization history and plant inulin production.</title>
        <authorList>
            <person name="Fan W."/>
            <person name="Wang S."/>
            <person name="Wang H."/>
            <person name="Wang A."/>
            <person name="Jiang F."/>
            <person name="Liu H."/>
            <person name="Zhao H."/>
            <person name="Xu D."/>
            <person name="Zhang Y."/>
        </authorList>
    </citation>
    <scope>NUCLEOTIDE SEQUENCE [LARGE SCALE GENOMIC DNA]</scope>
    <source>
        <strain evidence="2">cv. Niubang</strain>
    </source>
</reference>
<dbReference type="Proteomes" id="UP001055879">
    <property type="component" value="Linkage Group LG02"/>
</dbReference>
<comment type="caution">
    <text evidence="1">The sequence shown here is derived from an EMBL/GenBank/DDBJ whole genome shotgun (WGS) entry which is preliminary data.</text>
</comment>
<reference evidence="1 2" key="2">
    <citation type="journal article" date="2022" name="Mol. Ecol. Resour.">
        <title>The genomes of chicory, endive, great burdock and yacon provide insights into Asteraceae paleo-polyploidization history and plant inulin production.</title>
        <authorList>
            <person name="Fan W."/>
            <person name="Wang S."/>
            <person name="Wang H."/>
            <person name="Wang A."/>
            <person name="Jiang F."/>
            <person name="Liu H."/>
            <person name="Zhao H."/>
            <person name="Xu D."/>
            <person name="Zhang Y."/>
        </authorList>
    </citation>
    <scope>NUCLEOTIDE SEQUENCE [LARGE SCALE GENOMIC DNA]</scope>
    <source>
        <strain evidence="2">cv. Niubang</strain>
    </source>
</reference>
<organism evidence="1 2">
    <name type="scientific">Arctium lappa</name>
    <name type="common">Greater burdock</name>
    <name type="synonym">Lappa major</name>
    <dbReference type="NCBI Taxonomy" id="4217"/>
    <lineage>
        <taxon>Eukaryota</taxon>
        <taxon>Viridiplantae</taxon>
        <taxon>Streptophyta</taxon>
        <taxon>Embryophyta</taxon>
        <taxon>Tracheophyta</taxon>
        <taxon>Spermatophyta</taxon>
        <taxon>Magnoliopsida</taxon>
        <taxon>eudicotyledons</taxon>
        <taxon>Gunneridae</taxon>
        <taxon>Pentapetalae</taxon>
        <taxon>asterids</taxon>
        <taxon>campanulids</taxon>
        <taxon>Asterales</taxon>
        <taxon>Asteraceae</taxon>
        <taxon>Carduoideae</taxon>
        <taxon>Cardueae</taxon>
        <taxon>Arctiinae</taxon>
        <taxon>Arctium</taxon>
    </lineage>
</organism>
<evidence type="ECO:0000313" key="2">
    <source>
        <dbReference type="Proteomes" id="UP001055879"/>
    </source>
</evidence>
<evidence type="ECO:0000313" key="1">
    <source>
        <dbReference type="EMBL" id="KAI3757600.1"/>
    </source>
</evidence>
<keyword evidence="2" id="KW-1185">Reference proteome</keyword>
<sequence>MTRDCDMVTVAVSISRMVYREWGVFGDNALGQSRRAKSRGVYRRWGLDRDNAPATMLWAKSRGNTSAMRGNAMVVVLGCAGPFGCHLLECIKVYRLFGWNLIGAMGLPY</sequence>
<proteinExistence type="predicted"/>
<dbReference type="EMBL" id="CM042048">
    <property type="protein sequence ID" value="KAI3757600.1"/>
    <property type="molecule type" value="Genomic_DNA"/>
</dbReference>
<accession>A0ACB9EFX0</accession>
<protein>
    <submittedName>
        <fullName evidence="1">Uncharacterized protein</fullName>
    </submittedName>
</protein>
<gene>
    <name evidence="1" type="ORF">L6452_05142</name>
</gene>
<name>A0ACB9EFX0_ARCLA</name>